<comment type="caution">
    <text evidence="1">The sequence shown here is derived from an EMBL/GenBank/DDBJ whole genome shotgun (WGS) entry which is preliminary data.</text>
</comment>
<keyword evidence="2" id="KW-1185">Reference proteome</keyword>
<dbReference type="Proteomes" id="UP000054011">
    <property type="component" value="Unassembled WGS sequence"/>
</dbReference>
<accession>A0A100Y6J2</accession>
<organism evidence="1 2">
    <name type="scientific">Streptomyces kanasensis</name>
    <dbReference type="NCBI Taxonomy" id="936756"/>
    <lineage>
        <taxon>Bacteria</taxon>
        <taxon>Bacillati</taxon>
        <taxon>Actinomycetota</taxon>
        <taxon>Actinomycetes</taxon>
        <taxon>Kitasatosporales</taxon>
        <taxon>Streptomycetaceae</taxon>
        <taxon>Streptomyces</taxon>
    </lineage>
</organism>
<evidence type="ECO:0000313" key="2">
    <source>
        <dbReference type="Proteomes" id="UP000054011"/>
    </source>
</evidence>
<sequence length="92" mass="10067">MLDGIDERLQAQAEYAIEQLSRVVDGRDQYRHRSTDGVLQLTGPQIDMLLARRGDAVRHLTGLCTAFKAVSQTATVPAPAVGRVPARRPTGR</sequence>
<gene>
    <name evidence="1" type="ORF">ATE80_11770</name>
</gene>
<name>A0A100Y6J2_9ACTN</name>
<protein>
    <submittedName>
        <fullName evidence="1">Uncharacterized protein</fullName>
    </submittedName>
</protein>
<proteinExistence type="predicted"/>
<dbReference type="OrthoDB" id="4081277at2"/>
<dbReference type="EMBL" id="LNSV01000024">
    <property type="protein sequence ID" value="KUH38552.1"/>
    <property type="molecule type" value="Genomic_DNA"/>
</dbReference>
<dbReference type="AlphaFoldDB" id="A0A100Y6J2"/>
<dbReference type="STRING" id="936756.ATE80_11770"/>
<evidence type="ECO:0000313" key="1">
    <source>
        <dbReference type="EMBL" id="KUH38552.1"/>
    </source>
</evidence>
<dbReference type="RefSeq" id="WP_058942142.1">
    <property type="nucleotide sequence ID" value="NZ_LNSV01000024.1"/>
</dbReference>
<reference evidence="1 2" key="1">
    <citation type="submission" date="2015-11" db="EMBL/GenBank/DDBJ databases">
        <title>Genome-wide analysis reveals the secondary metabolome in Streptomyces kanasensis ZX01.</title>
        <authorList>
            <person name="Zhang G."/>
            <person name="Han L."/>
            <person name="Feng J."/>
            <person name="Zhang X."/>
        </authorList>
    </citation>
    <scope>NUCLEOTIDE SEQUENCE [LARGE SCALE GENOMIC DNA]</scope>
    <source>
        <strain evidence="1 2">ZX01</strain>
    </source>
</reference>